<gene>
    <name evidence="2" type="ORF">DU000_02060</name>
</gene>
<organism evidence="2 3">
    <name type="scientific">Parvibium lacunae</name>
    <dbReference type="NCBI Taxonomy" id="1888893"/>
    <lineage>
        <taxon>Bacteria</taxon>
        <taxon>Pseudomonadati</taxon>
        <taxon>Pseudomonadota</taxon>
        <taxon>Betaproteobacteria</taxon>
        <taxon>Burkholderiales</taxon>
        <taxon>Alcaligenaceae</taxon>
        <taxon>Parvibium</taxon>
    </lineage>
</organism>
<dbReference type="SUPFAM" id="SSF51905">
    <property type="entry name" value="FAD/NAD(P)-binding domain"/>
    <property type="match status" value="1"/>
</dbReference>
<dbReference type="Proteomes" id="UP000252357">
    <property type="component" value="Unassembled WGS sequence"/>
</dbReference>
<keyword evidence="3" id="KW-1185">Reference proteome</keyword>
<keyword evidence="1" id="KW-0732">Signal</keyword>
<evidence type="ECO:0000313" key="2">
    <source>
        <dbReference type="EMBL" id="RCS59534.1"/>
    </source>
</evidence>
<feature type="signal peptide" evidence="1">
    <location>
        <begin position="1"/>
        <end position="23"/>
    </location>
</feature>
<dbReference type="Gene3D" id="3.90.660.10">
    <property type="match status" value="1"/>
</dbReference>
<proteinExistence type="predicted"/>
<sequence>MRKKIIVIGAGLAGAVCAQTLHAAGHQVVVLEKARGVGGRMSTRRISTELSGLGLVPVTFDHGAQYFRARHPEFQRRVALAQQQGLVAPWAARHGKVEGAGNLEPLTPDNTEPAARWVAVPDMPNWIRSLLNPMTVRVNTRAAALTMERSAAGELSWTVQDEQGATLETADAVVLAMPPAQAAVLCAPYQPTWANHLTQWPMDPCWTWMALTDEIKIAPSDIHRKGWASVDSVQLLDHPLAWVARNHHKPSRQLAKGKEAWVVQASPAWTTAHLDLPAAEAASAMQGLWRDLLGPAAREVTVHYQAAHRWLYARAGLPAAALPAELQQAAWVDEKLGLACCGDYLGYAHLALHAQPEAPPAALARGSRIEDAWWSGWQCAQQYLAAWGQA</sequence>
<dbReference type="EMBL" id="QPGB01000001">
    <property type="protein sequence ID" value="RCS59534.1"/>
    <property type="molecule type" value="Genomic_DNA"/>
</dbReference>
<evidence type="ECO:0000313" key="3">
    <source>
        <dbReference type="Proteomes" id="UP000252357"/>
    </source>
</evidence>
<feature type="chain" id="PRO_5016984642" evidence="1">
    <location>
        <begin position="24"/>
        <end position="390"/>
    </location>
</feature>
<dbReference type="InterPro" id="IPR036188">
    <property type="entry name" value="FAD/NAD-bd_sf"/>
</dbReference>
<accession>A0A368L7E2</accession>
<dbReference type="RefSeq" id="WP_114401684.1">
    <property type="nucleotide sequence ID" value="NZ_QPGB01000001.1"/>
</dbReference>
<protein>
    <submittedName>
        <fullName evidence="2">FAD-binding protein</fullName>
    </submittedName>
</protein>
<dbReference type="PANTHER" id="PTHR16128">
    <property type="entry name" value="FAD/NAD(P)-BINDING OXIDOREDUCTASE FAMILY PROTEIN"/>
    <property type="match status" value="1"/>
</dbReference>
<dbReference type="Pfam" id="PF13450">
    <property type="entry name" value="NAD_binding_8"/>
    <property type="match status" value="1"/>
</dbReference>
<dbReference type="PANTHER" id="PTHR16128:SF5">
    <property type="entry name" value="FAD_NAD(P)-BINDING OXIDOREDUCTASE FAMILY PROTEIN"/>
    <property type="match status" value="1"/>
</dbReference>
<dbReference type="AlphaFoldDB" id="A0A368L7E2"/>
<reference evidence="2 3" key="1">
    <citation type="journal article" date="2018" name="Int. J. Syst. Evol. Microbiol.">
        <title>Parvibium lacunae gen. nov., sp. nov., a new member of the family Alcaligenaceae isolated from a freshwater pond.</title>
        <authorList>
            <person name="Chen W.M."/>
            <person name="Xie P.B."/>
            <person name="Hsu M.Y."/>
            <person name="Sheu S.Y."/>
        </authorList>
    </citation>
    <scope>NUCLEOTIDE SEQUENCE [LARGE SCALE GENOMIC DNA]</scope>
    <source>
        <strain evidence="2 3">KMB9</strain>
    </source>
</reference>
<evidence type="ECO:0000256" key="1">
    <source>
        <dbReference type="SAM" id="SignalP"/>
    </source>
</evidence>
<comment type="caution">
    <text evidence="2">The sequence shown here is derived from an EMBL/GenBank/DDBJ whole genome shotgun (WGS) entry which is preliminary data.</text>
</comment>
<dbReference type="OrthoDB" id="5792777at2"/>
<name>A0A368L7E2_9BURK</name>
<dbReference type="Gene3D" id="3.50.50.60">
    <property type="entry name" value="FAD/NAD(P)-binding domain"/>
    <property type="match status" value="1"/>
</dbReference>